<comment type="caution">
    <text evidence="2">The sequence shown here is derived from an EMBL/GenBank/DDBJ whole genome shotgun (WGS) entry which is preliminary data.</text>
</comment>
<evidence type="ECO:0000256" key="1">
    <source>
        <dbReference type="SAM" id="SignalP"/>
    </source>
</evidence>
<keyword evidence="1" id="KW-0732">Signal</keyword>
<proteinExistence type="predicted"/>
<sequence length="310" mass="33974">MSRFIFLLALTMVFGSVTPVLADTTGPTVSVVSPLSATYTVPATFSVTATDPDGVASCTLLVSSVYETPMTYNTSSSRWETSYTFSTVRSANSIRAVCVDTLGNETKGPSKIISVAEAPIVVPDRQGTPQDTVPAEVDATAWSESQVIAESPVLIKTVCPGGEDFTHPCRTVYFLDKVGHRHAFPNERVYFTWYTTFENIHLITNTMMASFSIGPNVTSHPGTKMVKFPSVSQVYAVARYGVLRPIVSETVARELYGANWNQQIDDVSEAFYSNYVFGDDLTHAIGFDVEAQRNSVSSINDNYVWYDDNL</sequence>
<reference evidence="2 3" key="1">
    <citation type="journal article" date="2015" name="Nature">
        <title>rRNA introns, odd ribosomes, and small enigmatic genomes across a large radiation of phyla.</title>
        <authorList>
            <person name="Brown C.T."/>
            <person name="Hug L.A."/>
            <person name="Thomas B.C."/>
            <person name="Sharon I."/>
            <person name="Castelle C.J."/>
            <person name="Singh A."/>
            <person name="Wilkins M.J."/>
            <person name="Williams K.H."/>
            <person name="Banfield J.F."/>
        </authorList>
    </citation>
    <scope>NUCLEOTIDE SEQUENCE [LARGE SCALE GENOMIC DNA]</scope>
</reference>
<evidence type="ECO:0000313" key="2">
    <source>
        <dbReference type="EMBL" id="KKW34545.1"/>
    </source>
</evidence>
<name>A0A0G1XUD1_9BACT</name>
<accession>A0A0G1XUD1</accession>
<dbReference type="Proteomes" id="UP000034290">
    <property type="component" value="Unassembled WGS sequence"/>
</dbReference>
<dbReference type="EMBL" id="LCRM01000070">
    <property type="protein sequence ID" value="KKW34545.1"/>
    <property type="molecule type" value="Genomic_DNA"/>
</dbReference>
<organism evidence="2 3">
    <name type="scientific">Candidatus Giovannonibacteria bacterium GW2011_GWA2_53_7</name>
    <dbReference type="NCBI Taxonomy" id="1618650"/>
    <lineage>
        <taxon>Bacteria</taxon>
        <taxon>Candidatus Giovannoniibacteriota</taxon>
    </lineage>
</organism>
<protein>
    <submittedName>
        <fullName evidence="2">Uncharacterized protein</fullName>
    </submittedName>
</protein>
<feature type="signal peptide" evidence="1">
    <location>
        <begin position="1"/>
        <end position="22"/>
    </location>
</feature>
<dbReference type="Gene3D" id="2.60.40.10">
    <property type="entry name" value="Immunoglobulins"/>
    <property type="match status" value="1"/>
</dbReference>
<evidence type="ECO:0000313" key="3">
    <source>
        <dbReference type="Proteomes" id="UP000034290"/>
    </source>
</evidence>
<gene>
    <name evidence="2" type="ORF">UY81_C0070G0004</name>
</gene>
<dbReference type="InterPro" id="IPR013783">
    <property type="entry name" value="Ig-like_fold"/>
</dbReference>
<dbReference type="AlphaFoldDB" id="A0A0G1XUD1"/>
<feature type="chain" id="PRO_5002540946" evidence="1">
    <location>
        <begin position="23"/>
        <end position="310"/>
    </location>
</feature>